<feature type="compositionally biased region" description="Basic residues" evidence="1">
    <location>
        <begin position="243"/>
        <end position="262"/>
    </location>
</feature>
<dbReference type="AlphaFoldDB" id="A0A6V7H845"/>
<feature type="compositionally biased region" description="Basic and acidic residues" evidence="1">
    <location>
        <begin position="908"/>
        <end position="923"/>
    </location>
</feature>
<dbReference type="OrthoDB" id="29596at2759"/>
<feature type="compositionally biased region" description="Basic and acidic residues" evidence="1">
    <location>
        <begin position="335"/>
        <end position="348"/>
    </location>
</feature>
<feature type="compositionally biased region" description="Polar residues" evidence="1">
    <location>
        <begin position="65"/>
        <end position="74"/>
    </location>
</feature>
<organism evidence="2 3">
    <name type="scientific">Heterotrigona itama</name>
    <dbReference type="NCBI Taxonomy" id="395501"/>
    <lineage>
        <taxon>Eukaryota</taxon>
        <taxon>Metazoa</taxon>
        <taxon>Ecdysozoa</taxon>
        <taxon>Arthropoda</taxon>
        <taxon>Hexapoda</taxon>
        <taxon>Insecta</taxon>
        <taxon>Pterygota</taxon>
        <taxon>Neoptera</taxon>
        <taxon>Endopterygota</taxon>
        <taxon>Hymenoptera</taxon>
        <taxon>Apocrita</taxon>
        <taxon>Aculeata</taxon>
        <taxon>Apoidea</taxon>
        <taxon>Anthophila</taxon>
        <taxon>Apidae</taxon>
        <taxon>Heterotrigona</taxon>
    </lineage>
</organism>
<evidence type="ECO:0000256" key="1">
    <source>
        <dbReference type="SAM" id="MobiDB-lite"/>
    </source>
</evidence>
<protein>
    <submittedName>
        <fullName evidence="2">Uncharacterized protein</fullName>
    </submittedName>
</protein>
<feature type="region of interest" description="Disordered" evidence="1">
    <location>
        <begin position="127"/>
        <end position="178"/>
    </location>
</feature>
<feature type="compositionally biased region" description="Basic and acidic residues" evidence="1">
    <location>
        <begin position="602"/>
        <end position="627"/>
    </location>
</feature>
<feature type="compositionally biased region" description="Polar residues" evidence="1">
    <location>
        <begin position="763"/>
        <end position="783"/>
    </location>
</feature>
<comment type="caution">
    <text evidence="2">The sequence shown here is derived from an EMBL/GenBank/DDBJ whole genome shotgun (WGS) entry which is preliminary data.</text>
</comment>
<feature type="non-terminal residue" evidence="2">
    <location>
        <position position="923"/>
    </location>
</feature>
<feature type="compositionally biased region" description="Polar residues" evidence="1">
    <location>
        <begin position="366"/>
        <end position="375"/>
    </location>
</feature>
<feature type="compositionally biased region" description="Basic and acidic residues" evidence="1">
    <location>
        <begin position="294"/>
        <end position="310"/>
    </location>
</feature>
<sequence>MGNNGSSTRDQQATSVCSNGLSVQDGASRGWSQSFPREITRHRSQPTAARKVLPEPPNQRLRATDNGNIIQNGGTISGRRAPTFASSRDLAKRTCNEPPFRERSCSASNLVQPCPRRLDRHCCRYRADDSSRPDANASSANLKKFGSEPDLRCSPELAYPSIPSHSDPVPSNSIDTEETARSSFGCYRYGKETKDRLESGYRTRKKYKAPAPPASVVVSPNLHGGSSPASESHSSRDLDTRYHPHSHAPSRSHPHSHVHQHRYQVQPPPRRSRLFKTRAESKKAQISWQLSPSFDRDRERTKLSQRDDASSHWNGAPRSRTSQHSDTEVVADSLSIDRRDRDRSTNVHEHRHHRSSRLHPQDHGKNTLQRSMSSPEFQAELIRVAKRVRDKLDSSETVLDEATHDRRASRFDTEATISCVDRRPPSRRRNEIEDGGAESRGDNKERDRRGRYEDRSVERRLSGDPVDPTCENGDRKTDVMAKSNQRRRTYESPASKDCSMNDAVESPKPVEPRRLSQQQNSDPGRRNDHWLKMVSAKRPLDQKWSDVSMTEKSELRSRGNEYVGETSNPVSNERSEGEQDQAFASMTPKTFYFGMNEDSIESRNHQDQDAGGKLESEAKLPNRDRGDGGASFIADATDDTDDNERSVVENISLKLRPTLPKKQLEIPRFSPSAAWRLLSTLETPGPSMSTASEEVPVRSCRKYESYNIKTHQMCNVMFEERIERLSRPPPPFPLSLGPRSWHDKSGDSGISGDAGAGNEDSFEVSTINRIKTAVTRPTWTPQQDLGEESSSDAGVDSPPPLSTPLKYHSPRAHVFSLSLPRDEARTTCLCAPETKTREASAFNSLQKLKRSVSGAFGIGSHEHQRNCTRDLLDDNWLLSTSAPTSLQHSRVRIEATRISPSAWRPFPSRRDRDARQVQRPRDS</sequence>
<feature type="region of interest" description="Disordered" evidence="1">
    <location>
        <begin position="729"/>
        <end position="807"/>
    </location>
</feature>
<feature type="region of interest" description="Disordered" evidence="1">
    <location>
        <begin position="197"/>
        <end position="375"/>
    </location>
</feature>
<dbReference type="Proteomes" id="UP000752696">
    <property type="component" value="Unassembled WGS sequence"/>
</dbReference>
<feature type="region of interest" description="Disordered" evidence="1">
    <location>
        <begin position="602"/>
        <end position="644"/>
    </location>
</feature>
<accession>A0A6V7H845</accession>
<gene>
    <name evidence="2" type="ORF">MHI_LOCUS503162</name>
</gene>
<feature type="compositionally biased region" description="Low complexity" evidence="1">
    <location>
        <begin position="214"/>
        <end position="232"/>
    </location>
</feature>
<feature type="compositionally biased region" description="Polar residues" evidence="1">
    <location>
        <begin position="1"/>
        <end position="22"/>
    </location>
</feature>
<feature type="region of interest" description="Disordered" evidence="1">
    <location>
        <begin position="1"/>
        <end position="81"/>
    </location>
</feature>
<feature type="compositionally biased region" description="Low complexity" evidence="1">
    <location>
        <begin position="747"/>
        <end position="757"/>
    </location>
</feature>
<proteinExistence type="predicted"/>
<reference evidence="2" key="1">
    <citation type="submission" date="2020-07" db="EMBL/GenBank/DDBJ databases">
        <authorList>
            <person name="Nazaruddin N."/>
        </authorList>
    </citation>
    <scope>NUCLEOTIDE SEQUENCE</scope>
</reference>
<keyword evidence="3" id="KW-1185">Reference proteome</keyword>
<name>A0A6V7H845_9HYME</name>
<feature type="region of interest" description="Disordered" evidence="1">
    <location>
        <begin position="415"/>
        <end position="582"/>
    </location>
</feature>
<feature type="compositionally biased region" description="Basic and acidic residues" evidence="1">
    <location>
        <begin position="233"/>
        <end position="242"/>
    </location>
</feature>
<feature type="compositionally biased region" description="Basic and acidic residues" evidence="1">
    <location>
        <begin position="538"/>
        <end position="559"/>
    </location>
</feature>
<evidence type="ECO:0000313" key="3">
    <source>
        <dbReference type="Proteomes" id="UP000752696"/>
    </source>
</evidence>
<feature type="region of interest" description="Disordered" evidence="1">
    <location>
        <begin position="902"/>
        <end position="923"/>
    </location>
</feature>
<dbReference type="EMBL" id="CAJDYZ010008028">
    <property type="protein sequence ID" value="CAD1474895.1"/>
    <property type="molecule type" value="Genomic_DNA"/>
</dbReference>
<evidence type="ECO:0000313" key="2">
    <source>
        <dbReference type="EMBL" id="CAD1474895.1"/>
    </source>
</evidence>
<feature type="compositionally biased region" description="Basic and acidic residues" evidence="1">
    <location>
        <begin position="420"/>
        <end position="462"/>
    </location>
</feature>